<evidence type="ECO:0000313" key="2">
    <source>
        <dbReference type="EMBL" id="ESO06507.1"/>
    </source>
</evidence>
<dbReference type="GO" id="GO:0005634">
    <property type="term" value="C:nucleus"/>
    <property type="evidence" value="ECO:0000318"/>
    <property type="project" value="GO_Central"/>
</dbReference>
<feature type="region of interest" description="Disordered" evidence="1">
    <location>
        <begin position="569"/>
        <end position="632"/>
    </location>
</feature>
<name>T1EQL6_HELRO</name>
<reference evidence="2 4" key="2">
    <citation type="journal article" date="2013" name="Nature">
        <title>Insights into bilaterian evolution from three spiralian genomes.</title>
        <authorList>
            <person name="Simakov O."/>
            <person name="Marletaz F."/>
            <person name="Cho S.J."/>
            <person name="Edsinger-Gonzales E."/>
            <person name="Havlak P."/>
            <person name="Hellsten U."/>
            <person name="Kuo D.H."/>
            <person name="Larsson T."/>
            <person name="Lv J."/>
            <person name="Arendt D."/>
            <person name="Savage R."/>
            <person name="Osoegawa K."/>
            <person name="de Jong P."/>
            <person name="Grimwood J."/>
            <person name="Chapman J.A."/>
            <person name="Shapiro H."/>
            <person name="Aerts A."/>
            <person name="Otillar R.P."/>
            <person name="Terry A.Y."/>
            <person name="Boore J.L."/>
            <person name="Grigoriev I.V."/>
            <person name="Lindberg D.R."/>
            <person name="Seaver E.C."/>
            <person name="Weisblat D.A."/>
            <person name="Putnam N.H."/>
            <person name="Rokhsar D.S."/>
        </authorList>
    </citation>
    <scope>NUCLEOTIDE SEQUENCE</scope>
</reference>
<protein>
    <submittedName>
        <fullName evidence="2 3">Uncharacterized protein</fullName>
    </submittedName>
</protein>
<dbReference type="GO" id="GO:0006355">
    <property type="term" value="P:regulation of DNA-templated transcription"/>
    <property type="evidence" value="ECO:0000318"/>
    <property type="project" value="GO_Central"/>
</dbReference>
<reference evidence="4" key="1">
    <citation type="submission" date="2012-12" db="EMBL/GenBank/DDBJ databases">
        <authorList>
            <person name="Hellsten U."/>
            <person name="Grimwood J."/>
            <person name="Chapman J.A."/>
            <person name="Shapiro H."/>
            <person name="Aerts A."/>
            <person name="Otillar R.P."/>
            <person name="Terry A.Y."/>
            <person name="Boore J.L."/>
            <person name="Simakov O."/>
            <person name="Marletaz F."/>
            <person name="Cho S.-J."/>
            <person name="Edsinger-Gonzales E."/>
            <person name="Havlak P."/>
            <person name="Kuo D.-H."/>
            <person name="Larsson T."/>
            <person name="Lv J."/>
            <person name="Arendt D."/>
            <person name="Savage R."/>
            <person name="Osoegawa K."/>
            <person name="de Jong P."/>
            <person name="Lindberg D.R."/>
            <person name="Seaver E.C."/>
            <person name="Weisblat D.A."/>
            <person name="Putnam N.H."/>
            <person name="Grigoriev I.V."/>
            <person name="Rokhsar D.S."/>
        </authorList>
    </citation>
    <scope>NUCLEOTIDE SEQUENCE</scope>
</reference>
<evidence type="ECO:0000313" key="3">
    <source>
        <dbReference type="EnsemblMetazoa" id="HelroP160687"/>
    </source>
</evidence>
<organism evidence="3 4">
    <name type="scientific">Helobdella robusta</name>
    <name type="common">Californian leech</name>
    <dbReference type="NCBI Taxonomy" id="6412"/>
    <lineage>
        <taxon>Eukaryota</taxon>
        <taxon>Metazoa</taxon>
        <taxon>Spiralia</taxon>
        <taxon>Lophotrochozoa</taxon>
        <taxon>Annelida</taxon>
        <taxon>Clitellata</taxon>
        <taxon>Hirudinea</taxon>
        <taxon>Rhynchobdellida</taxon>
        <taxon>Glossiphoniidae</taxon>
        <taxon>Helobdella</taxon>
    </lineage>
</organism>
<feature type="compositionally biased region" description="Basic and acidic residues" evidence="1">
    <location>
        <begin position="831"/>
        <end position="842"/>
    </location>
</feature>
<dbReference type="GO" id="GO:0003712">
    <property type="term" value="F:transcription coregulator activity"/>
    <property type="evidence" value="ECO:0000318"/>
    <property type="project" value="GO_Central"/>
</dbReference>
<dbReference type="PANTHER" id="PTHR12766:SF10">
    <property type="entry name" value="DAXX-LIKE PROTEIN"/>
    <property type="match status" value="1"/>
</dbReference>
<feature type="compositionally biased region" description="Acidic residues" evidence="1">
    <location>
        <begin position="736"/>
        <end position="773"/>
    </location>
</feature>
<dbReference type="PANTHER" id="PTHR12766">
    <property type="entry name" value="DEATH DOMAIN-ASSOCIATED PROTEIN 6 DAXX"/>
    <property type="match status" value="1"/>
</dbReference>
<dbReference type="STRING" id="6412.T1EQL6"/>
<dbReference type="CTD" id="20198866"/>
<feature type="compositionally biased region" description="Polar residues" evidence="1">
    <location>
        <begin position="623"/>
        <end position="632"/>
    </location>
</feature>
<keyword evidence="4" id="KW-1185">Reference proteome</keyword>
<accession>T1EQL6</accession>
<dbReference type="HOGENOM" id="CLU_298322_0_0_1"/>
<proteinExistence type="predicted"/>
<dbReference type="KEGG" id="hro:HELRODRAFT_160687"/>
<feature type="compositionally biased region" description="Basic residues" evidence="1">
    <location>
        <begin position="852"/>
        <end position="862"/>
    </location>
</feature>
<dbReference type="InParanoid" id="T1EQL6"/>
<dbReference type="OrthoDB" id="6247498at2759"/>
<evidence type="ECO:0000313" key="4">
    <source>
        <dbReference type="Proteomes" id="UP000015101"/>
    </source>
</evidence>
<gene>
    <name evidence="3" type="primary">20198866</name>
    <name evidence="2" type="ORF">HELRODRAFT_160687</name>
</gene>
<feature type="compositionally biased region" description="Low complexity" evidence="1">
    <location>
        <begin position="863"/>
        <end position="885"/>
    </location>
</feature>
<feature type="compositionally biased region" description="Basic and acidic residues" evidence="1">
    <location>
        <begin position="774"/>
        <end position="789"/>
    </location>
</feature>
<sequence>MHTLGRQDFIHYVTSDTQTTQFFWDRQSGAKVEVNIEGLNMLPTYTTATQQINYNTNYNINNNVKTYKNSVDEYSDKSTLANHVNNGLDKNTQRQKLSVDFEKNGLGLNKRSINKEHRNEDDDDDDEFSDNSFVFKDSSFFDRTEAFRKITEHFCSYPVPDYYMLTMSVAKDRTTTAKLVDCNKKITKESKKGKDVTLSQHHLLDRETVDGLRGRFDDEAGEDFCSSVHLKNQLARKYGQRGDSEYSGEVQDGLYVQRTINDPCLSKGGGNEFLSSKSNSVICQMEDTRHSLGLMFNPAQSPIRPVKKLSKDCNDAKKRCRQCMQGHDFYGENSCGRIQCLNTEDCLEAYSKECRDDEIICAQGDAYIFTLTPIFENLFSSFQCHLRLSSAYIRYKISVHIQVNLLNFSVPEFHREISYLFDEKSVKKLRMYFMRVTHEFDVMKEFMLLGKLSKSDARQRAKSSDDKKTTNLEKADEWRFTKKTIKKRRSQDSHNNEILIDSIRQSESSNFLSRRANNFHQTEDPKAAFNNFFKNPLASPAQKSIQTLKKSFDNINLVSNFRENILKSFDGNDPLAHNNHHHQQQQQLHKQQQQSHQQHLRHHHLQQFSMYQQPHQEQKQHQLLNTSDSMQSAPSKQKNRFYVFNYSANSVATYFRFNTPFFYSTSTWVRDKRKLSRLDCYKDIDHFIPLVVLKNASVMEVDDLESMRDVISRDDDVESHVYDEEGNVISSVIAGDGDDGNNDSDDDDEEKDDVDDGDGVFDDDDDDDTIGDEYQDHGKGEVDFVSRTDKHNEKELAYKGYNNNEKQQQQQQQYNLQPHVSHHHHHQQQQHGDERFKSKPHDNNTNSIVSSHNRKHLKHSKNKNIANNNKNNTNNKNSPDNTNIKTTNEGEQERDLQVVFKKAAQSNLFDYSIRPESASVIKFSIHERTSILKWWFRRQDGVELNVDSLVFNLLVTGVNKTCRIRIEVFFVIPGYPAIKNYIERGKLHIRIKLAVENVLQTDEECISG</sequence>
<dbReference type="EMBL" id="AMQM01000641">
    <property type="status" value="NOT_ANNOTATED_CDS"/>
    <property type="molecule type" value="Genomic_DNA"/>
</dbReference>
<dbReference type="EMBL" id="KB096324">
    <property type="protein sequence ID" value="ESO06507.1"/>
    <property type="molecule type" value="Genomic_DNA"/>
</dbReference>
<dbReference type="Proteomes" id="UP000015101">
    <property type="component" value="Unassembled WGS sequence"/>
</dbReference>
<dbReference type="EnsemblMetazoa" id="HelroT160687">
    <property type="protein sequence ID" value="HelroP160687"/>
    <property type="gene ID" value="HelroG160687"/>
</dbReference>
<feature type="region of interest" description="Disordered" evidence="1">
    <location>
        <begin position="805"/>
        <end position="892"/>
    </location>
</feature>
<dbReference type="AlphaFoldDB" id="T1EQL6"/>
<evidence type="ECO:0000256" key="1">
    <source>
        <dbReference type="SAM" id="MobiDB-lite"/>
    </source>
</evidence>
<reference evidence="3" key="3">
    <citation type="submission" date="2015-06" db="UniProtKB">
        <authorList>
            <consortium name="EnsemblMetazoa"/>
        </authorList>
    </citation>
    <scope>IDENTIFICATION</scope>
</reference>
<dbReference type="GeneID" id="20198866"/>
<feature type="region of interest" description="Disordered" evidence="1">
    <location>
        <begin position="731"/>
        <end position="789"/>
    </location>
</feature>
<feature type="compositionally biased region" description="Low complexity" evidence="1">
    <location>
        <begin position="584"/>
        <end position="597"/>
    </location>
</feature>
<dbReference type="RefSeq" id="XP_009015875.1">
    <property type="nucleotide sequence ID" value="XM_009017627.1"/>
</dbReference>